<evidence type="ECO:0000256" key="1">
    <source>
        <dbReference type="SAM" id="Coils"/>
    </source>
</evidence>
<organism evidence="2 3">
    <name type="scientific">Cylicocyclus nassatus</name>
    <name type="common">Nematode worm</name>
    <dbReference type="NCBI Taxonomy" id="53992"/>
    <lineage>
        <taxon>Eukaryota</taxon>
        <taxon>Metazoa</taxon>
        <taxon>Ecdysozoa</taxon>
        <taxon>Nematoda</taxon>
        <taxon>Chromadorea</taxon>
        <taxon>Rhabditida</taxon>
        <taxon>Rhabditina</taxon>
        <taxon>Rhabditomorpha</taxon>
        <taxon>Strongyloidea</taxon>
        <taxon>Strongylidae</taxon>
        <taxon>Cylicocyclus</taxon>
    </lineage>
</organism>
<feature type="coiled-coil region" evidence="1">
    <location>
        <begin position="52"/>
        <end position="114"/>
    </location>
</feature>
<gene>
    <name evidence="2" type="ORF">CYNAS_LOCUS17432</name>
</gene>
<comment type="caution">
    <text evidence="2">The sequence shown here is derived from an EMBL/GenBank/DDBJ whole genome shotgun (WGS) entry which is preliminary data.</text>
</comment>
<evidence type="ECO:0000313" key="2">
    <source>
        <dbReference type="EMBL" id="CAJ0605449.1"/>
    </source>
</evidence>
<protein>
    <submittedName>
        <fullName evidence="2">Uncharacterized protein</fullName>
    </submittedName>
</protein>
<dbReference type="Proteomes" id="UP001176961">
    <property type="component" value="Unassembled WGS sequence"/>
</dbReference>
<keyword evidence="1" id="KW-0175">Coiled coil</keyword>
<dbReference type="EMBL" id="CATQJL010000316">
    <property type="protein sequence ID" value="CAJ0605449.1"/>
    <property type="molecule type" value="Genomic_DNA"/>
</dbReference>
<accession>A0AA36MAC1</accession>
<name>A0AA36MAC1_CYLNA</name>
<sequence>MADSIVQQLFLEFRKVAESTARVSKELLAKVEAHEREQQAKLAKFVDGSLQCADLNIDRLKLEKEQNNYEESEKEMVSAENRALEAEKHEQVKVDELESTLSSKNSDADVEKEQSMREMYQDMIDKLAEMHTLSRQSQRSSLANERFTLDEQVSSLSQEVDQLRHEVDALNTALNATGYEGLLHETQRSAMLMMKNSFTEMKNELLQLRLATHTLRIKVRSA</sequence>
<reference evidence="2" key="1">
    <citation type="submission" date="2023-07" db="EMBL/GenBank/DDBJ databases">
        <authorList>
            <consortium name="CYATHOMIX"/>
        </authorList>
    </citation>
    <scope>NUCLEOTIDE SEQUENCE</scope>
    <source>
        <strain evidence="2">N/A</strain>
    </source>
</reference>
<evidence type="ECO:0000313" key="3">
    <source>
        <dbReference type="Proteomes" id="UP001176961"/>
    </source>
</evidence>
<dbReference type="AlphaFoldDB" id="A0AA36MAC1"/>
<proteinExistence type="predicted"/>
<keyword evidence="3" id="KW-1185">Reference proteome</keyword>